<evidence type="ECO:0000313" key="2">
    <source>
        <dbReference type="EMBL" id="MFC5848460.1"/>
    </source>
</evidence>
<dbReference type="RefSeq" id="WP_380048531.1">
    <property type="nucleotide sequence ID" value="NZ_JBHSOH010000007.1"/>
</dbReference>
<accession>A0ABW1DJN8</accession>
<evidence type="ECO:0000313" key="3">
    <source>
        <dbReference type="Proteomes" id="UP001595979"/>
    </source>
</evidence>
<comment type="caution">
    <text evidence="2">The sequence shown here is derived from an EMBL/GenBank/DDBJ whole genome shotgun (WGS) entry which is preliminary data.</text>
</comment>
<proteinExistence type="predicted"/>
<protein>
    <recommendedName>
        <fullName evidence="4">Secreted protein</fullName>
    </recommendedName>
</protein>
<name>A0ABW1DJN8_9DEIO</name>
<feature type="chain" id="PRO_5046124964" description="Secreted protein" evidence="1">
    <location>
        <begin position="32"/>
        <end position="78"/>
    </location>
</feature>
<dbReference type="PROSITE" id="PS51257">
    <property type="entry name" value="PROKAR_LIPOPROTEIN"/>
    <property type="match status" value="1"/>
</dbReference>
<dbReference type="EMBL" id="JBHSOH010000007">
    <property type="protein sequence ID" value="MFC5848460.1"/>
    <property type="molecule type" value="Genomic_DNA"/>
</dbReference>
<feature type="signal peptide" evidence="1">
    <location>
        <begin position="1"/>
        <end position="31"/>
    </location>
</feature>
<dbReference type="Proteomes" id="UP001595979">
    <property type="component" value="Unassembled WGS sequence"/>
</dbReference>
<sequence>MSSTAFRRPVFSFSRARSVRACSATVCSVMACSVAVRSAAACGEVACGAAAGRGADGGSGGVVIRPSACPILPLPATR</sequence>
<evidence type="ECO:0008006" key="4">
    <source>
        <dbReference type="Google" id="ProtNLM"/>
    </source>
</evidence>
<evidence type="ECO:0000256" key="1">
    <source>
        <dbReference type="SAM" id="SignalP"/>
    </source>
</evidence>
<organism evidence="2 3">
    <name type="scientific">Deinococcus petrolearius</name>
    <dbReference type="NCBI Taxonomy" id="1751295"/>
    <lineage>
        <taxon>Bacteria</taxon>
        <taxon>Thermotogati</taxon>
        <taxon>Deinococcota</taxon>
        <taxon>Deinococci</taxon>
        <taxon>Deinococcales</taxon>
        <taxon>Deinococcaceae</taxon>
        <taxon>Deinococcus</taxon>
    </lineage>
</organism>
<reference evidence="3" key="1">
    <citation type="journal article" date="2019" name="Int. J. Syst. Evol. Microbiol.">
        <title>The Global Catalogue of Microorganisms (GCM) 10K type strain sequencing project: providing services to taxonomists for standard genome sequencing and annotation.</title>
        <authorList>
            <consortium name="The Broad Institute Genomics Platform"/>
            <consortium name="The Broad Institute Genome Sequencing Center for Infectious Disease"/>
            <person name="Wu L."/>
            <person name="Ma J."/>
        </authorList>
    </citation>
    <scope>NUCLEOTIDE SEQUENCE [LARGE SCALE GENOMIC DNA]</scope>
    <source>
        <strain evidence="3">CGMCC 1.15053</strain>
    </source>
</reference>
<gene>
    <name evidence="2" type="ORF">ACFPQ6_09070</name>
</gene>
<keyword evidence="3" id="KW-1185">Reference proteome</keyword>
<keyword evidence="1" id="KW-0732">Signal</keyword>